<protein>
    <submittedName>
        <fullName evidence="3">Uncharacterized protein</fullName>
    </submittedName>
</protein>
<gene>
    <name evidence="3" type="ordered locus">MEALZ_2372</name>
</gene>
<keyword evidence="4" id="KW-1185">Reference proteome</keyword>
<name>G4SUZ4_META2</name>
<accession>G4SUZ4</accession>
<dbReference type="RefSeq" id="WP_014148830.1">
    <property type="nucleotide sequence ID" value="NC_016112.1"/>
</dbReference>
<dbReference type="KEGG" id="mah:MEALZ_2372"/>
<sequence>MKITKLDIGDVVYAANDITDDGSMPDHSEGELLALAGARGIIVMKGLIEEAPQRQVFLVRFEDATLTLGGGFVFRRKINPNRLSRTNQKTILLARNEHEITSSNVGKGFGGSIDRCRRQGRFLLLGNC</sequence>
<dbReference type="PATRIC" id="fig|271065.3.peg.2437"/>
<evidence type="ECO:0000313" key="3">
    <source>
        <dbReference type="EMBL" id="CCE24053.1"/>
    </source>
</evidence>
<evidence type="ECO:0000256" key="1">
    <source>
        <dbReference type="ARBA" id="ARBA00008027"/>
    </source>
</evidence>
<dbReference type="HOGENOM" id="CLU_1957002_0_0_6"/>
<organism evidence="3 4">
    <name type="scientific">Methylotuvimicrobium alcaliphilum (strain DSM 19304 / NCIMB 14124 / VKM B-2133 / 20Z)</name>
    <name type="common">Methylomicrobium alcaliphilum</name>
    <dbReference type="NCBI Taxonomy" id="1091494"/>
    <lineage>
        <taxon>Bacteria</taxon>
        <taxon>Pseudomonadati</taxon>
        <taxon>Pseudomonadota</taxon>
        <taxon>Gammaproteobacteria</taxon>
        <taxon>Methylococcales</taxon>
        <taxon>Methylococcaceae</taxon>
        <taxon>Methylotuvimicrobium</taxon>
    </lineage>
</organism>
<evidence type="ECO:0000313" key="4">
    <source>
        <dbReference type="Proteomes" id="UP000008315"/>
    </source>
</evidence>
<comment type="similarity">
    <text evidence="1">Belongs to the NifZ family.</text>
</comment>
<dbReference type="Proteomes" id="UP000008315">
    <property type="component" value="Chromosome"/>
</dbReference>
<dbReference type="EMBL" id="FO082060">
    <property type="protein sequence ID" value="CCE24053.1"/>
    <property type="molecule type" value="Genomic_DNA"/>
</dbReference>
<dbReference type="GO" id="GO:0009399">
    <property type="term" value="P:nitrogen fixation"/>
    <property type="evidence" value="ECO:0007669"/>
    <property type="project" value="InterPro"/>
</dbReference>
<reference evidence="4" key="1">
    <citation type="journal article" date="2012" name="J. Bacteriol.">
        <title>Genome sequence of the haloalkaliphilic methanotrophic bacterium Methylomicrobium alcaliphilum 20Z.</title>
        <authorList>
            <person name="Vuilleumier S."/>
            <person name="Khmelenina V.N."/>
            <person name="Bringel F."/>
            <person name="Reshetnikov A.S."/>
            <person name="Lajus A."/>
            <person name="Mangenot S."/>
            <person name="Rouy Z."/>
            <person name="Op den Camp H.J."/>
            <person name="Jetten M.S."/>
            <person name="Dispirito A.A."/>
            <person name="Dunfield P."/>
            <person name="Klotz M.G."/>
            <person name="Semrau J.D."/>
            <person name="Stein L.Y."/>
            <person name="Barbe V."/>
            <person name="Medigue C."/>
            <person name="Trotsenko Y.A."/>
            <person name="Kalyuzhnaya M.G."/>
        </authorList>
    </citation>
    <scope>NUCLEOTIDE SEQUENCE [LARGE SCALE GENOMIC DNA]</scope>
    <source>
        <strain evidence="4">DSM 19304 / NCIMB 14124 / VKM B-2133 / 20Z</strain>
    </source>
</reference>
<keyword evidence="2" id="KW-0535">Nitrogen fixation</keyword>
<dbReference type="AlphaFoldDB" id="G4SUZ4"/>
<dbReference type="Pfam" id="PF04319">
    <property type="entry name" value="NifZ"/>
    <property type="match status" value="1"/>
</dbReference>
<evidence type="ECO:0000256" key="2">
    <source>
        <dbReference type="ARBA" id="ARBA00023231"/>
    </source>
</evidence>
<proteinExistence type="inferred from homology"/>
<dbReference type="InterPro" id="IPR007415">
    <property type="entry name" value="Nitrogenase_MoFe_mat_NifZ"/>
</dbReference>